<dbReference type="PANTHER" id="PTHR30105">
    <property type="entry name" value="UNCHARACTERIZED YIBQ-RELATED"/>
    <property type="match status" value="1"/>
</dbReference>
<sequence length="375" mass="40666">MDDNLRNPLKRRTLADRLSKLKPSALQSVSGLVVLAMLVGGVWLYRQDVPLAGQPVVAMKISPLEKIPTASAPAKIGPTEPEEEPAVTPEIPPEPEDFDPPGRNGVAIIQRPGRITARPLRRAPVKAVSERGPFGTLPKIAKNGRKPFDVYSSKLSQNILSSGRPKIALVIGGMGINAQLTEQAIRELPGFVTFAFAPYGRNLQGLINRARQAGHEVILHLPMEPFGYPGINPGPKTLLAEADPLENLKNLKWLMSRFTGYSGVTNYMGAKFTNDGGALLPVFSQIKARGLVYFDDNSNGRTLINSIARAANLPNRRADITINGEQSYTEIQRTLVGLENLARNKGLAIGVGTGLEATIDAVESWSRDLEDRGFL</sequence>
<dbReference type="GO" id="GO:0005975">
    <property type="term" value="P:carbohydrate metabolic process"/>
    <property type="evidence" value="ECO:0007669"/>
    <property type="project" value="InterPro"/>
</dbReference>
<dbReference type="CDD" id="cd10936">
    <property type="entry name" value="CE4_DAC2"/>
    <property type="match status" value="1"/>
</dbReference>
<evidence type="ECO:0000313" key="3">
    <source>
        <dbReference type="EMBL" id="VAV99266.1"/>
    </source>
</evidence>
<dbReference type="PANTHER" id="PTHR30105:SF2">
    <property type="entry name" value="DIVERGENT POLYSACCHARIDE DEACETYLASE SUPERFAMILY"/>
    <property type="match status" value="1"/>
</dbReference>
<keyword evidence="2" id="KW-0812">Transmembrane</keyword>
<protein>
    <recommendedName>
        <fullName evidence="4">Divergent polysaccharide deacetylase</fullName>
    </recommendedName>
</protein>
<feature type="region of interest" description="Disordered" evidence="1">
    <location>
        <begin position="70"/>
        <end position="103"/>
    </location>
</feature>
<dbReference type="EMBL" id="UOEC01000161">
    <property type="protein sequence ID" value="VAV99266.1"/>
    <property type="molecule type" value="Genomic_DNA"/>
</dbReference>
<evidence type="ECO:0000256" key="2">
    <source>
        <dbReference type="SAM" id="Phobius"/>
    </source>
</evidence>
<feature type="non-terminal residue" evidence="3">
    <location>
        <position position="375"/>
    </location>
</feature>
<evidence type="ECO:0000256" key="1">
    <source>
        <dbReference type="SAM" id="MobiDB-lite"/>
    </source>
</evidence>
<dbReference type="AlphaFoldDB" id="A0A3B0SEA5"/>
<dbReference type="InterPro" id="IPR006837">
    <property type="entry name" value="Divergent_DAC"/>
</dbReference>
<keyword evidence="2" id="KW-1133">Transmembrane helix</keyword>
<dbReference type="InterPro" id="IPR011330">
    <property type="entry name" value="Glyco_hydro/deAcase_b/a-brl"/>
</dbReference>
<dbReference type="Pfam" id="PF04748">
    <property type="entry name" value="Polysacc_deac_2"/>
    <property type="match status" value="1"/>
</dbReference>
<gene>
    <name evidence="3" type="ORF">MNBD_ALPHA08-1838</name>
</gene>
<reference evidence="3" key="1">
    <citation type="submission" date="2018-06" db="EMBL/GenBank/DDBJ databases">
        <authorList>
            <person name="Zhirakovskaya E."/>
        </authorList>
    </citation>
    <scope>NUCLEOTIDE SEQUENCE</scope>
</reference>
<keyword evidence="2" id="KW-0472">Membrane</keyword>
<proteinExistence type="predicted"/>
<name>A0A3B0SEA5_9ZZZZ</name>
<dbReference type="SUPFAM" id="SSF88713">
    <property type="entry name" value="Glycoside hydrolase/deacetylase"/>
    <property type="match status" value="1"/>
</dbReference>
<organism evidence="3">
    <name type="scientific">hydrothermal vent metagenome</name>
    <dbReference type="NCBI Taxonomy" id="652676"/>
    <lineage>
        <taxon>unclassified sequences</taxon>
        <taxon>metagenomes</taxon>
        <taxon>ecological metagenomes</taxon>
    </lineage>
</organism>
<evidence type="ECO:0008006" key="4">
    <source>
        <dbReference type="Google" id="ProtNLM"/>
    </source>
</evidence>
<dbReference type="Gene3D" id="3.20.20.370">
    <property type="entry name" value="Glycoside hydrolase/deacetylase"/>
    <property type="match status" value="1"/>
</dbReference>
<feature type="transmembrane region" description="Helical" evidence="2">
    <location>
        <begin position="21"/>
        <end position="45"/>
    </location>
</feature>
<accession>A0A3B0SEA5</accession>